<feature type="transmembrane region" description="Helical" evidence="1">
    <location>
        <begin position="85"/>
        <end position="106"/>
    </location>
</feature>
<keyword evidence="1" id="KW-1133">Transmembrane helix</keyword>
<keyword evidence="3" id="KW-1185">Reference proteome</keyword>
<evidence type="ECO:0000313" key="2">
    <source>
        <dbReference type="EMBL" id="AFK63979.1"/>
    </source>
</evidence>
<keyword evidence="1" id="KW-0472">Membrane</keyword>
<reference evidence="3" key="2">
    <citation type="journal article" date="2013" name="PLoS ONE">
        <title>Genome implosion elicits host-confinement in Alcaligenaceae: evidence from the comparative genomics of Tetrathiobacter kashmirensis, a pathogen in the making.</title>
        <authorList>
            <person name="Ghosh W."/>
            <person name="Alam M."/>
            <person name="Roy C."/>
            <person name="Pyne P."/>
            <person name="George A."/>
            <person name="Chakraborty R."/>
            <person name="Majumder S."/>
            <person name="Agarwal A."/>
            <person name="Chakraborty S."/>
            <person name="Majumdar S."/>
            <person name="Gupta S.K."/>
        </authorList>
    </citation>
    <scope>NUCLEOTIDE SEQUENCE [LARGE SCALE GENOMIC DNA]</scope>
    <source>
        <strain evidence="3">WT001</strain>
    </source>
</reference>
<protein>
    <submittedName>
        <fullName evidence="2">Uncharacterized protein</fullName>
    </submittedName>
</protein>
<gene>
    <name evidence="2" type="ordered locus">TKWG_21440</name>
</gene>
<organism evidence="2 3">
    <name type="scientific">Advenella kashmirensis (strain DSM 17095 / LMG 22695 / WT001)</name>
    <name type="common">Tetrathiobacter kashmirensis</name>
    <dbReference type="NCBI Taxonomy" id="1036672"/>
    <lineage>
        <taxon>Bacteria</taxon>
        <taxon>Pseudomonadati</taxon>
        <taxon>Pseudomonadota</taxon>
        <taxon>Betaproteobacteria</taxon>
        <taxon>Burkholderiales</taxon>
        <taxon>Alcaligenaceae</taxon>
    </lineage>
</organism>
<name>I3UG41_ADVKW</name>
<dbReference type="KEGG" id="aka:TKWG_21440"/>
<accession>I3UG41</accession>
<dbReference type="AlphaFoldDB" id="I3UG41"/>
<dbReference type="EMBL" id="CP003555">
    <property type="protein sequence ID" value="AFK63979.1"/>
    <property type="molecule type" value="Genomic_DNA"/>
</dbReference>
<sequence>MQALNIAKEVLKTVLLFTFIGCWIGGTLLFLQFYISSLFKKAINSDLCFEMVLLPLQGGIGIFFIPPAFFTGCIAASLPKEYRAVSVLLISIVGTISSYEYAIWLSGKDNQALALESAVLGLIASVACALYTFRKKQ</sequence>
<feature type="transmembrane region" description="Helical" evidence="1">
    <location>
        <begin position="14"/>
        <end position="35"/>
    </location>
</feature>
<proteinExistence type="predicted"/>
<evidence type="ECO:0000313" key="3">
    <source>
        <dbReference type="Proteomes" id="UP000005267"/>
    </source>
</evidence>
<evidence type="ECO:0000256" key="1">
    <source>
        <dbReference type="SAM" id="Phobius"/>
    </source>
</evidence>
<feature type="transmembrane region" description="Helical" evidence="1">
    <location>
        <begin position="112"/>
        <end position="133"/>
    </location>
</feature>
<keyword evidence="1" id="KW-0812">Transmembrane</keyword>
<dbReference type="Proteomes" id="UP000005267">
    <property type="component" value="Chromosome"/>
</dbReference>
<dbReference type="HOGENOM" id="CLU_1860958_0_0_4"/>
<reference evidence="2 3" key="1">
    <citation type="journal article" date="2011" name="J. Bacteriol.">
        <title>Whole-genome shotgun sequencing of the sulfur-oxidizing chemoautotroph Tetrathiobacter kashmirensis.</title>
        <authorList>
            <person name="Ghosh W."/>
            <person name="George A."/>
            <person name="Agarwal A."/>
            <person name="Raj P."/>
            <person name="Alam M."/>
            <person name="Pyne P."/>
            <person name="Das Gupta S.K."/>
        </authorList>
    </citation>
    <scope>NUCLEOTIDE SEQUENCE [LARGE SCALE GENOMIC DNA]</scope>
    <source>
        <strain evidence="2 3">WT001</strain>
    </source>
</reference>
<feature type="transmembrane region" description="Helical" evidence="1">
    <location>
        <begin position="55"/>
        <end position="78"/>
    </location>
</feature>